<dbReference type="InterPro" id="IPR019478">
    <property type="entry name" value="Sirohaem_synthase_dimer_dom"/>
</dbReference>
<evidence type="ECO:0000313" key="8">
    <source>
        <dbReference type="EMBL" id="MBM3318836.1"/>
    </source>
</evidence>
<evidence type="ECO:0000256" key="5">
    <source>
        <dbReference type="ARBA" id="ARBA00023244"/>
    </source>
</evidence>
<comment type="caution">
    <text evidence="8">The sequence shown here is derived from an EMBL/GenBank/DDBJ whole genome shotgun (WGS) entry which is preliminary data.</text>
</comment>
<keyword evidence="4" id="KW-0520">NAD</keyword>
<dbReference type="SUPFAM" id="SSF51735">
    <property type="entry name" value="NAD(P)-binding Rossmann-fold domains"/>
    <property type="match status" value="1"/>
</dbReference>
<dbReference type="Pfam" id="PF13241">
    <property type="entry name" value="NAD_binding_7"/>
    <property type="match status" value="1"/>
</dbReference>
<evidence type="ECO:0000256" key="1">
    <source>
        <dbReference type="ARBA" id="ARBA00005010"/>
    </source>
</evidence>
<name>A0A937XE88_UNCEI</name>
<comment type="catalytic activity">
    <reaction evidence="6">
        <text>precorrin-2 + NAD(+) = sirohydrochlorin + NADH + 2 H(+)</text>
        <dbReference type="Rhea" id="RHEA:15613"/>
        <dbReference type="ChEBI" id="CHEBI:15378"/>
        <dbReference type="ChEBI" id="CHEBI:57540"/>
        <dbReference type="ChEBI" id="CHEBI:57945"/>
        <dbReference type="ChEBI" id="CHEBI:58351"/>
        <dbReference type="ChEBI" id="CHEBI:58827"/>
        <dbReference type="EC" id="1.3.1.76"/>
    </reaction>
</comment>
<dbReference type="SUPFAM" id="SSF75615">
    <property type="entry name" value="Siroheme synthase middle domains-like"/>
    <property type="match status" value="1"/>
</dbReference>
<dbReference type="InterPro" id="IPR028281">
    <property type="entry name" value="Sirohaem_synthase_central"/>
</dbReference>
<comment type="pathway">
    <text evidence="1">Porphyrin-containing compound metabolism; siroheme biosynthesis; sirohydrochlorin from precorrin-2: step 1/1.</text>
</comment>
<dbReference type="PROSITE" id="PS50175">
    <property type="entry name" value="ASP_PROT_RETROV"/>
    <property type="match status" value="1"/>
</dbReference>
<dbReference type="InterPro" id="IPR036291">
    <property type="entry name" value="NAD(P)-bd_dom_sf"/>
</dbReference>
<dbReference type="EC" id="1.3.1.76" evidence="2"/>
<dbReference type="InterPro" id="IPR037115">
    <property type="entry name" value="Sirohaem_synt_dimer_dom_sf"/>
</dbReference>
<dbReference type="GO" id="GO:0006508">
    <property type="term" value="P:proteolysis"/>
    <property type="evidence" value="ECO:0007669"/>
    <property type="project" value="InterPro"/>
</dbReference>
<evidence type="ECO:0000313" key="9">
    <source>
        <dbReference type="Proteomes" id="UP000748308"/>
    </source>
</evidence>
<dbReference type="AlphaFoldDB" id="A0A937XE88"/>
<evidence type="ECO:0000256" key="6">
    <source>
        <dbReference type="ARBA" id="ARBA00047561"/>
    </source>
</evidence>
<accession>A0A937XE88</accession>
<dbReference type="InterPro" id="IPR006367">
    <property type="entry name" value="Sirohaem_synthase_N"/>
</dbReference>
<keyword evidence="3" id="KW-0560">Oxidoreductase</keyword>
<dbReference type="Pfam" id="PF10414">
    <property type="entry name" value="CysG_dimeriser"/>
    <property type="match status" value="1"/>
</dbReference>
<dbReference type="Gene3D" id="3.40.50.720">
    <property type="entry name" value="NAD(P)-binding Rossmann-like Domain"/>
    <property type="match status" value="1"/>
</dbReference>
<protein>
    <recommendedName>
        <fullName evidence="2">precorrin-2 dehydrogenase</fullName>
        <ecNumber evidence="2">1.3.1.76</ecNumber>
    </recommendedName>
</protein>
<feature type="domain" description="Peptidase A2" evidence="7">
    <location>
        <begin position="30"/>
        <end position="44"/>
    </location>
</feature>
<evidence type="ECO:0000256" key="3">
    <source>
        <dbReference type="ARBA" id="ARBA00023002"/>
    </source>
</evidence>
<dbReference type="GO" id="GO:0004325">
    <property type="term" value="F:ferrochelatase activity"/>
    <property type="evidence" value="ECO:0007669"/>
    <property type="project" value="InterPro"/>
</dbReference>
<dbReference type="PANTHER" id="PTHR35330:SF1">
    <property type="entry name" value="SIROHEME BIOSYNTHESIS PROTEIN MET8"/>
    <property type="match status" value="1"/>
</dbReference>
<dbReference type="Proteomes" id="UP000748308">
    <property type="component" value="Unassembled WGS sequence"/>
</dbReference>
<dbReference type="GO" id="GO:0004190">
    <property type="term" value="F:aspartic-type endopeptidase activity"/>
    <property type="evidence" value="ECO:0007669"/>
    <property type="project" value="InterPro"/>
</dbReference>
<dbReference type="GO" id="GO:0043115">
    <property type="term" value="F:precorrin-2 dehydrogenase activity"/>
    <property type="evidence" value="ECO:0007669"/>
    <property type="project" value="UniProtKB-EC"/>
</dbReference>
<dbReference type="Gene3D" id="1.10.8.210">
    <property type="entry name" value="Sirohaem synthase, dimerisation domain"/>
    <property type="match status" value="1"/>
</dbReference>
<dbReference type="Gene3D" id="3.30.160.110">
    <property type="entry name" value="Siroheme synthase, domain 2"/>
    <property type="match status" value="1"/>
</dbReference>
<dbReference type="NCBIfam" id="TIGR01470">
    <property type="entry name" value="cysG_Nterm"/>
    <property type="match status" value="1"/>
</dbReference>
<dbReference type="InterPro" id="IPR001995">
    <property type="entry name" value="Peptidase_A2_cat"/>
</dbReference>
<dbReference type="GO" id="GO:0019354">
    <property type="term" value="P:siroheme biosynthetic process"/>
    <property type="evidence" value="ECO:0007669"/>
    <property type="project" value="InterPro"/>
</dbReference>
<dbReference type="PANTHER" id="PTHR35330">
    <property type="entry name" value="SIROHEME BIOSYNTHESIS PROTEIN MET8"/>
    <property type="match status" value="1"/>
</dbReference>
<evidence type="ECO:0000259" key="7">
    <source>
        <dbReference type="PROSITE" id="PS50175"/>
    </source>
</evidence>
<evidence type="ECO:0000256" key="4">
    <source>
        <dbReference type="ARBA" id="ARBA00023027"/>
    </source>
</evidence>
<keyword evidence="5" id="KW-0627">Porphyrin biosynthesis</keyword>
<reference evidence="8" key="1">
    <citation type="submission" date="2019-03" db="EMBL/GenBank/DDBJ databases">
        <title>Lake Tanganyika Metagenome-Assembled Genomes (MAGs).</title>
        <authorList>
            <person name="Tran P."/>
        </authorList>
    </citation>
    <scope>NUCLEOTIDE SEQUENCE</scope>
    <source>
        <strain evidence="8">M_DeepCast_400m_m2_100</strain>
    </source>
</reference>
<organism evidence="8 9">
    <name type="scientific">Eiseniibacteriota bacterium</name>
    <dbReference type="NCBI Taxonomy" id="2212470"/>
    <lineage>
        <taxon>Bacteria</taxon>
        <taxon>Candidatus Eiseniibacteriota</taxon>
    </lineage>
</organism>
<dbReference type="Pfam" id="PF14824">
    <property type="entry name" value="Sirohm_synth_M"/>
    <property type="match status" value="1"/>
</dbReference>
<evidence type="ECO:0000256" key="2">
    <source>
        <dbReference type="ARBA" id="ARBA00012400"/>
    </source>
</evidence>
<sequence length="228" mass="24458">MSSGYYAVALNLYGRRCVVLGGGPVAEQKAIGLLDAGADVTVISPKVTPGLAALAAERRILVVRRTYMRGDLAGAYLAIAASADRSLNQGIWEEAEERCVLLNAVDDVEHCHFIAPAIYRQGDLTVTVSTAGKSPALAVRLRNQLAEWIGPEYGTLLQLLAEWRPVAAARLPDGTGRAAFWHRIVNSGIIDEIRRGDIAGARRRIGGLLDEASGEFPEEIAREVSGRA</sequence>
<dbReference type="InterPro" id="IPR028161">
    <property type="entry name" value="Met8-like"/>
</dbReference>
<gene>
    <name evidence="8" type="ORF">FJY75_13385</name>
</gene>
<dbReference type="EMBL" id="VGIY01000506">
    <property type="protein sequence ID" value="MBM3318836.1"/>
    <property type="molecule type" value="Genomic_DNA"/>
</dbReference>
<proteinExistence type="predicted"/>